<evidence type="ECO:0000256" key="2">
    <source>
        <dbReference type="SAM" id="SignalP"/>
    </source>
</evidence>
<name>A0A1G2MT63_9BACT</name>
<evidence type="ECO:0000313" key="3">
    <source>
        <dbReference type="EMBL" id="OHA26419.1"/>
    </source>
</evidence>
<accession>A0A1G2MT63</accession>
<dbReference type="Proteomes" id="UP000177943">
    <property type="component" value="Unassembled WGS sequence"/>
</dbReference>
<feature type="region of interest" description="Disordered" evidence="1">
    <location>
        <begin position="36"/>
        <end position="68"/>
    </location>
</feature>
<reference evidence="3 4" key="1">
    <citation type="journal article" date="2016" name="Nat. Commun.">
        <title>Thousands of microbial genomes shed light on interconnected biogeochemical processes in an aquifer system.</title>
        <authorList>
            <person name="Anantharaman K."/>
            <person name="Brown C.T."/>
            <person name="Hug L.A."/>
            <person name="Sharon I."/>
            <person name="Castelle C.J."/>
            <person name="Probst A.J."/>
            <person name="Thomas B.C."/>
            <person name="Singh A."/>
            <person name="Wilkins M.J."/>
            <person name="Karaoz U."/>
            <person name="Brodie E.L."/>
            <person name="Williams K.H."/>
            <person name="Hubbard S.S."/>
            <person name="Banfield J.F."/>
        </authorList>
    </citation>
    <scope>NUCLEOTIDE SEQUENCE [LARGE SCALE GENOMIC DNA]</scope>
</reference>
<evidence type="ECO:0000256" key="1">
    <source>
        <dbReference type="SAM" id="MobiDB-lite"/>
    </source>
</evidence>
<dbReference type="EMBL" id="MHRP01000031">
    <property type="protein sequence ID" value="OHA26419.1"/>
    <property type="molecule type" value="Genomic_DNA"/>
</dbReference>
<comment type="caution">
    <text evidence="3">The sequence shown here is derived from an EMBL/GenBank/DDBJ whole genome shotgun (WGS) entry which is preliminary data.</text>
</comment>
<evidence type="ECO:0000313" key="4">
    <source>
        <dbReference type="Proteomes" id="UP000177943"/>
    </source>
</evidence>
<dbReference type="AlphaFoldDB" id="A0A1G2MT63"/>
<sequence>MHLAKILALALLTPIQALADESTNITTVSSLAALMSPTKATEKPPWKKEADTEKKTETKSSSKESTVSSQPSNVWALFRSDMYAAHEYERSMNKTEEEKTSSILSSGVLDMGSLGVWKIRHGEIDSADDEHIASARDMRPLKPDFDPEVAFTDNLTLSRKGGVRYYLDTRQTLSVGIKSKDDGALFLIKKRF</sequence>
<keyword evidence="2" id="KW-0732">Signal</keyword>
<feature type="signal peptide" evidence="2">
    <location>
        <begin position="1"/>
        <end position="19"/>
    </location>
</feature>
<gene>
    <name evidence="3" type="ORF">A3D56_04140</name>
</gene>
<protein>
    <submittedName>
        <fullName evidence="3">Uncharacterized protein</fullName>
    </submittedName>
</protein>
<organism evidence="3 4">
    <name type="scientific">Candidatus Taylorbacteria bacterium RIFCSPHIGHO2_02_FULL_45_35</name>
    <dbReference type="NCBI Taxonomy" id="1802311"/>
    <lineage>
        <taxon>Bacteria</taxon>
        <taxon>Candidatus Tayloriibacteriota</taxon>
    </lineage>
</organism>
<feature type="compositionally biased region" description="Basic and acidic residues" evidence="1">
    <location>
        <begin position="40"/>
        <end position="62"/>
    </location>
</feature>
<feature type="chain" id="PRO_5009583704" evidence="2">
    <location>
        <begin position="20"/>
        <end position="192"/>
    </location>
</feature>
<proteinExistence type="predicted"/>